<dbReference type="Pfam" id="PF04616">
    <property type="entry name" value="Glyco_hydro_43"/>
    <property type="match status" value="1"/>
</dbReference>
<feature type="site" description="Important for catalytic activity, responsible for pKa modulation of the active site Glu and correct orientation of both the proton donor and substrate" evidence="8">
    <location>
        <position position="169"/>
    </location>
</feature>
<dbReference type="GO" id="GO:0005975">
    <property type="term" value="P:carbohydrate metabolic process"/>
    <property type="evidence" value="ECO:0007669"/>
    <property type="project" value="InterPro"/>
</dbReference>
<dbReference type="SUPFAM" id="SSF75005">
    <property type="entry name" value="Arabinanase/levansucrase/invertase"/>
    <property type="match status" value="1"/>
</dbReference>
<evidence type="ECO:0000256" key="9">
    <source>
        <dbReference type="SAM" id="SignalP"/>
    </source>
</evidence>
<feature type="chain" id="PRO_5040932039" evidence="9">
    <location>
        <begin position="34"/>
        <end position="350"/>
    </location>
</feature>
<dbReference type="EMBL" id="JAMXLR010000055">
    <property type="protein sequence ID" value="MCO6045459.1"/>
    <property type="molecule type" value="Genomic_DNA"/>
</dbReference>
<comment type="pathway">
    <text evidence="1 5">Glycan metabolism; L-arabinan degradation.</text>
</comment>
<evidence type="ECO:0000256" key="8">
    <source>
        <dbReference type="PIRSR" id="PIRSR026534-3"/>
    </source>
</evidence>
<feature type="signal peptide" evidence="9">
    <location>
        <begin position="1"/>
        <end position="33"/>
    </location>
</feature>
<keyword evidence="3 5" id="KW-0378">Hydrolase</keyword>
<dbReference type="InterPro" id="IPR050727">
    <property type="entry name" value="GH43_arabinanases"/>
</dbReference>
<evidence type="ECO:0000313" key="10">
    <source>
        <dbReference type="EMBL" id="MCO6045459.1"/>
    </source>
</evidence>
<gene>
    <name evidence="10" type="ORF">NG895_16230</name>
</gene>
<protein>
    <submittedName>
        <fullName evidence="10">Arabinan endo-1,5-alpha-L-arabinosidase</fullName>
    </submittedName>
</protein>
<evidence type="ECO:0000256" key="2">
    <source>
        <dbReference type="ARBA" id="ARBA00009865"/>
    </source>
</evidence>
<dbReference type="Gene3D" id="2.115.10.20">
    <property type="entry name" value="Glycosyl hydrolase domain, family 43"/>
    <property type="match status" value="1"/>
</dbReference>
<dbReference type="PANTHER" id="PTHR43301:SF3">
    <property type="entry name" value="ARABINAN ENDO-1,5-ALPHA-L-ARABINOSIDASE A-RELATED"/>
    <property type="match status" value="1"/>
</dbReference>
<evidence type="ECO:0000313" key="11">
    <source>
        <dbReference type="Proteomes" id="UP001155241"/>
    </source>
</evidence>
<feature type="binding site" evidence="7">
    <location>
        <begin position="186"/>
        <end position="188"/>
    </location>
    <ligand>
        <name>substrate</name>
    </ligand>
</feature>
<evidence type="ECO:0000256" key="4">
    <source>
        <dbReference type="ARBA" id="ARBA00023295"/>
    </source>
</evidence>
<sequence>MSHHQQFWHRFPLLARLAMLVCVLTSACRAVNADEDLQLQGAVRAHDPSSVVEHAGRHYLFFTGPGISAKSSADLTEWQAESAVFDQGATPEWISDYVPGFRGHYWAPDLIELDGKYLLYYSVSRFGRQTSAIGLAVNETLDPKAPNYAWRDAGMVVKSSADDPYNAIDPTVLLDDDGRLWMAFGSYWDGIFLVELDAETGGRLEGGSQPVQLAHAKSIEAATLIRHGQYYYLFINHGTCCRGVQSTYKILVGRSKDIAGPYVDHQGRRLLDGGGTLVLDSNARRIGPGHVAPVGDGQEQFAFHFYDGEDRGRSKIGIASWQWSDNGWPSATNVRLADPTADPPRRRWPR</sequence>
<keyword evidence="9" id="KW-0732">Signal</keyword>
<dbReference type="InterPro" id="IPR006710">
    <property type="entry name" value="Glyco_hydro_43"/>
</dbReference>
<evidence type="ECO:0000256" key="7">
    <source>
        <dbReference type="PIRSR" id="PIRSR026534-2"/>
    </source>
</evidence>
<feature type="active site" description="Proton donor" evidence="6">
    <location>
        <position position="220"/>
    </location>
</feature>
<feature type="binding site" evidence="7">
    <location>
        <position position="127"/>
    </location>
    <ligand>
        <name>substrate</name>
    </ligand>
</feature>
<dbReference type="InterPro" id="IPR023296">
    <property type="entry name" value="Glyco_hydro_beta-prop_sf"/>
</dbReference>
<organism evidence="10 11">
    <name type="scientific">Aeoliella straminimaris</name>
    <dbReference type="NCBI Taxonomy" id="2954799"/>
    <lineage>
        <taxon>Bacteria</taxon>
        <taxon>Pseudomonadati</taxon>
        <taxon>Planctomycetota</taxon>
        <taxon>Planctomycetia</taxon>
        <taxon>Pirellulales</taxon>
        <taxon>Lacipirellulaceae</taxon>
        <taxon>Aeoliella</taxon>
    </lineage>
</organism>
<evidence type="ECO:0000256" key="5">
    <source>
        <dbReference type="PIRNR" id="PIRNR026534"/>
    </source>
</evidence>
<dbReference type="RefSeq" id="WP_252853571.1">
    <property type="nucleotide sequence ID" value="NZ_JAMXLR010000055.1"/>
</dbReference>
<accession>A0A9X2FBG1</accession>
<feature type="binding site" evidence="7">
    <location>
        <position position="47"/>
    </location>
    <ligand>
        <name>substrate</name>
    </ligand>
</feature>
<comment type="similarity">
    <text evidence="2 5">Belongs to the glycosyl hydrolase 43 family.</text>
</comment>
<dbReference type="GO" id="GO:0046558">
    <property type="term" value="F:arabinan endo-1,5-alpha-L-arabinosidase activity"/>
    <property type="evidence" value="ECO:0007669"/>
    <property type="project" value="InterPro"/>
</dbReference>
<evidence type="ECO:0000256" key="3">
    <source>
        <dbReference type="ARBA" id="ARBA00022801"/>
    </source>
</evidence>
<dbReference type="Proteomes" id="UP001155241">
    <property type="component" value="Unassembled WGS sequence"/>
</dbReference>
<dbReference type="AlphaFoldDB" id="A0A9X2FBG1"/>
<feature type="active site" description="Proton acceptor" evidence="6">
    <location>
        <position position="47"/>
    </location>
</feature>
<dbReference type="PIRSF" id="PIRSF026534">
    <property type="entry name" value="Endo_alpha-L-arabinosidase"/>
    <property type="match status" value="1"/>
</dbReference>
<reference evidence="10" key="1">
    <citation type="submission" date="2022-06" db="EMBL/GenBank/DDBJ databases">
        <title>Aeoliella straminimaris, a novel planctomycete from sediments.</title>
        <authorList>
            <person name="Vitorino I.R."/>
            <person name="Lage O.M."/>
        </authorList>
    </citation>
    <scope>NUCLEOTIDE SEQUENCE</scope>
    <source>
        <strain evidence="10">ICT_H6.2</strain>
    </source>
</reference>
<dbReference type="CDD" id="cd08998">
    <property type="entry name" value="GH43_Arb43a-like"/>
    <property type="match status" value="1"/>
</dbReference>
<keyword evidence="11" id="KW-1185">Reference proteome</keyword>
<comment type="caution">
    <text evidence="10">The sequence shown here is derived from an EMBL/GenBank/DDBJ whole genome shotgun (WGS) entry which is preliminary data.</text>
</comment>
<name>A0A9X2FBG1_9BACT</name>
<evidence type="ECO:0000256" key="1">
    <source>
        <dbReference type="ARBA" id="ARBA00004834"/>
    </source>
</evidence>
<feature type="binding site" evidence="7">
    <location>
        <begin position="166"/>
        <end position="169"/>
    </location>
    <ligand>
        <name>substrate</name>
    </ligand>
</feature>
<feature type="site" description="Important for substrate recognition" evidence="8">
    <location>
        <position position="290"/>
    </location>
</feature>
<dbReference type="PANTHER" id="PTHR43301">
    <property type="entry name" value="ARABINAN ENDO-1,5-ALPHA-L-ARABINOSIDASE"/>
    <property type="match status" value="1"/>
</dbReference>
<keyword evidence="4 5" id="KW-0326">Glycosidase</keyword>
<dbReference type="InterPro" id="IPR016840">
    <property type="entry name" value="Glyco_hydro_43_endo_a_Ara-ase"/>
</dbReference>
<proteinExistence type="inferred from homology"/>
<evidence type="ECO:0000256" key="6">
    <source>
        <dbReference type="PIRSR" id="PIRSR026534-1"/>
    </source>
</evidence>